<keyword evidence="2" id="KW-1185">Reference proteome</keyword>
<comment type="caution">
    <text evidence="1">The sequence shown here is derived from an EMBL/GenBank/DDBJ whole genome shotgun (WGS) entry which is preliminary data.</text>
</comment>
<dbReference type="AlphaFoldDB" id="A0A4C1VE09"/>
<evidence type="ECO:0000313" key="1">
    <source>
        <dbReference type="EMBL" id="GBP36839.1"/>
    </source>
</evidence>
<protein>
    <submittedName>
        <fullName evidence="1">Uncharacterized protein</fullName>
    </submittedName>
</protein>
<dbReference type="Proteomes" id="UP000299102">
    <property type="component" value="Unassembled WGS sequence"/>
</dbReference>
<name>A0A4C1VE09_EUMVA</name>
<reference evidence="1 2" key="1">
    <citation type="journal article" date="2019" name="Commun. Biol.">
        <title>The bagworm genome reveals a unique fibroin gene that provides high tensile strength.</title>
        <authorList>
            <person name="Kono N."/>
            <person name="Nakamura H."/>
            <person name="Ohtoshi R."/>
            <person name="Tomita M."/>
            <person name="Numata K."/>
            <person name="Arakawa K."/>
        </authorList>
    </citation>
    <scope>NUCLEOTIDE SEQUENCE [LARGE SCALE GENOMIC DNA]</scope>
</reference>
<gene>
    <name evidence="1" type="ORF">EVAR_96085_1</name>
</gene>
<accession>A0A4C1VE09</accession>
<proteinExistence type="predicted"/>
<organism evidence="1 2">
    <name type="scientific">Eumeta variegata</name>
    <name type="common">Bagworm moth</name>
    <name type="synonym">Eumeta japonica</name>
    <dbReference type="NCBI Taxonomy" id="151549"/>
    <lineage>
        <taxon>Eukaryota</taxon>
        <taxon>Metazoa</taxon>
        <taxon>Ecdysozoa</taxon>
        <taxon>Arthropoda</taxon>
        <taxon>Hexapoda</taxon>
        <taxon>Insecta</taxon>
        <taxon>Pterygota</taxon>
        <taxon>Neoptera</taxon>
        <taxon>Endopterygota</taxon>
        <taxon>Lepidoptera</taxon>
        <taxon>Glossata</taxon>
        <taxon>Ditrysia</taxon>
        <taxon>Tineoidea</taxon>
        <taxon>Psychidae</taxon>
        <taxon>Oiketicinae</taxon>
        <taxon>Eumeta</taxon>
    </lineage>
</organism>
<dbReference type="EMBL" id="BGZK01000324">
    <property type="protein sequence ID" value="GBP36839.1"/>
    <property type="molecule type" value="Genomic_DNA"/>
</dbReference>
<evidence type="ECO:0000313" key="2">
    <source>
        <dbReference type="Proteomes" id="UP000299102"/>
    </source>
</evidence>
<sequence length="72" mass="8309">MSQTAIVAHDQLQFNTRHTFPQSYFGSRRIDPKPSALAQCQLETGNERYYRCGDNKQKSARARAHRNTKQVV</sequence>